<dbReference type="PRINTS" id="PR00412">
    <property type="entry name" value="EPOXHYDRLASE"/>
</dbReference>
<gene>
    <name evidence="3" type="ORF">RM590_02555</name>
</gene>
<reference evidence="4" key="1">
    <citation type="submission" date="2023-07" db="EMBL/GenBank/DDBJ databases">
        <title>30 novel species of actinomycetes from the DSMZ collection.</title>
        <authorList>
            <person name="Nouioui I."/>
        </authorList>
    </citation>
    <scope>NUCLEOTIDE SEQUENCE [LARGE SCALE GENOMIC DNA]</scope>
    <source>
        <strain evidence="4">DSM 44938</strain>
    </source>
</reference>
<dbReference type="InterPro" id="IPR000639">
    <property type="entry name" value="Epox_hydrolase-like"/>
</dbReference>
<dbReference type="PRINTS" id="PR00111">
    <property type="entry name" value="ABHYDROLASE"/>
</dbReference>
<proteinExistence type="predicted"/>
<evidence type="ECO:0000313" key="4">
    <source>
        <dbReference type="Proteomes" id="UP001183246"/>
    </source>
</evidence>
<sequence>MIVQVKVSGGQLVVESEGRGDVTVVLVHAGVADRAMWDGVVPALAEGHRVVRYDLRGFGASAPAGAEYRHAEDLLGVLDALEVERAVLVGASYGGKVTLEFASLHPDRVIGVAVLAPPLPGYDWSAEMRAYGAAEETALERRDFDAAVSLNLDMWVRGPSRTWDETLRAHAAAVREAMRVSLVNQHLSDEHERHAVPDLAGVLGGIGVPALVAVGNEDVPDFQAIAERVAAALPGARLTRLPDTGHLIAVERPAETARLLLSFLEELDELNAAR</sequence>
<dbReference type="PANTHER" id="PTHR43798">
    <property type="entry name" value="MONOACYLGLYCEROL LIPASE"/>
    <property type="match status" value="1"/>
</dbReference>
<name>A0ABU2MLK7_9ACTN</name>
<evidence type="ECO:0000313" key="3">
    <source>
        <dbReference type="EMBL" id="MDT0341529.1"/>
    </source>
</evidence>
<dbReference type="InterPro" id="IPR050266">
    <property type="entry name" value="AB_hydrolase_sf"/>
</dbReference>
<evidence type="ECO:0000256" key="1">
    <source>
        <dbReference type="ARBA" id="ARBA00022801"/>
    </source>
</evidence>
<dbReference type="SUPFAM" id="SSF53474">
    <property type="entry name" value="alpha/beta-Hydrolases"/>
    <property type="match status" value="1"/>
</dbReference>
<dbReference type="GO" id="GO:0016787">
    <property type="term" value="F:hydrolase activity"/>
    <property type="evidence" value="ECO:0007669"/>
    <property type="project" value="UniProtKB-KW"/>
</dbReference>
<organism evidence="3 4">
    <name type="scientific">Streptomyces litchfieldiae</name>
    <dbReference type="NCBI Taxonomy" id="3075543"/>
    <lineage>
        <taxon>Bacteria</taxon>
        <taxon>Bacillati</taxon>
        <taxon>Actinomycetota</taxon>
        <taxon>Actinomycetes</taxon>
        <taxon>Kitasatosporales</taxon>
        <taxon>Streptomycetaceae</taxon>
        <taxon>Streptomyces</taxon>
    </lineage>
</organism>
<protein>
    <submittedName>
        <fullName evidence="3">Alpha/beta hydrolase</fullName>
    </submittedName>
</protein>
<keyword evidence="1 3" id="KW-0378">Hydrolase</keyword>
<accession>A0ABU2MLK7</accession>
<dbReference type="InterPro" id="IPR029058">
    <property type="entry name" value="AB_hydrolase_fold"/>
</dbReference>
<dbReference type="Gene3D" id="3.40.50.1820">
    <property type="entry name" value="alpha/beta hydrolase"/>
    <property type="match status" value="1"/>
</dbReference>
<dbReference type="Pfam" id="PF00561">
    <property type="entry name" value="Abhydrolase_1"/>
    <property type="match status" value="1"/>
</dbReference>
<feature type="domain" description="AB hydrolase-1" evidence="2">
    <location>
        <begin position="23"/>
        <end position="253"/>
    </location>
</feature>
<dbReference type="PANTHER" id="PTHR43798:SF31">
    <property type="entry name" value="AB HYDROLASE SUPERFAMILY PROTEIN YCLE"/>
    <property type="match status" value="1"/>
</dbReference>
<comment type="caution">
    <text evidence="3">The sequence shown here is derived from an EMBL/GenBank/DDBJ whole genome shotgun (WGS) entry which is preliminary data.</text>
</comment>
<dbReference type="RefSeq" id="WP_311702657.1">
    <property type="nucleotide sequence ID" value="NZ_JAVREL010000001.1"/>
</dbReference>
<dbReference type="InterPro" id="IPR000073">
    <property type="entry name" value="AB_hydrolase_1"/>
</dbReference>
<keyword evidence="4" id="KW-1185">Reference proteome</keyword>
<dbReference type="EMBL" id="JAVREL010000001">
    <property type="protein sequence ID" value="MDT0341529.1"/>
    <property type="molecule type" value="Genomic_DNA"/>
</dbReference>
<dbReference type="Proteomes" id="UP001183246">
    <property type="component" value="Unassembled WGS sequence"/>
</dbReference>
<evidence type="ECO:0000259" key="2">
    <source>
        <dbReference type="Pfam" id="PF00561"/>
    </source>
</evidence>